<feature type="domain" description="Nudix hydrolase" evidence="5">
    <location>
        <begin position="7"/>
        <end position="164"/>
    </location>
</feature>
<comment type="cofactor">
    <cofactor evidence="1">
        <name>Mg(2+)</name>
        <dbReference type="ChEBI" id="CHEBI:18420"/>
    </cofactor>
</comment>
<dbReference type="RefSeq" id="WP_357789182.1">
    <property type="nucleotide sequence ID" value="NZ_JBFAKC010000020.1"/>
</dbReference>
<dbReference type="Gene3D" id="3.90.79.10">
    <property type="entry name" value="Nucleoside Triphosphate Pyrophosphohydrolase"/>
    <property type="match status" value="1"/>
</dbReference>
<organism evidence="6 7">
    <name type="scientific">Nocardia aurea</name>
    <dbReference type="NCBI Taxonomy" id="2144174"/>
    <lineage>
        <taxon>Bacteria</taxon>
        <taxon>Bacillati</taxon>
        <taxon>Actinomycetota</taxon>
        <taxon>Actinomycetes</taxon>
        <taxon>Mycobacteriales</taxon>
        <taxon>Nocardiaceae</taxon>
        <taxon>Nocardia</taxon>
    </lineage>
</organism>
<dbReference type="SUPFAM" id="SSF55811">
    <property type="entry name" value="Nudix"/>
    <property type="match status" value="1"/>
</dbReference>
<evidence type="ECO:0000256" key="4">
    <source>
        <dbReference type="RuleBase" id="RU003476"/>
    </source>
</evidence>
<accession>A0ABV3G3N5</accession>
<keyword evidence="7" id="KW-1185">Reference proteome</keyword>
<dbReference type="PROSITE" id="PS00893">
    <property type="entry name" value="NUDIX_BOX"/>
    <property type="match status" value="1"/>
</dbReference>
<evidence type="ECO:0000313" key="6">
    <source>
        <dbReference type="EMBL" id="MEV0712260.1"/>
    </source>
</evidence>
<name>A0ABV3G3N5_9NOCA</name>
<dbReference type="EMBL" id="JBFAKC010000020">
    <property type="protein sequence ID" value="MEV0712260.1"/>
    <property type="molecule type" value="Genomic_DNA"/>
</dbReference>
<dbReference type="PROSITE" id="PS51462">
    <property type="entry name" value="NUDIX"/>
    <property type="match status" value="1"/>
</dbReference>
<keyword evidence="3 4" id="KW-0378">Hydrolase</keyword>
<evidence type="ECO:0000259" key="5">
    <source>
        <dbReference type="PROSITE" id="PS51462"/>
    </source>
</evidence>
<evidence type="ECO:0000256" key="3">
    <source>
        <dbReference type="ARBA" id="ARBA00022801"/>
    </source>
</evidence>
<dbReference type="GO" id="GO:0016787">
    <property type="term" value="F:hydrolase activity"/>
    <property type="evidence" value="ECO:0007669"/>
    <property type="project" value="UniProtKB-KW"/>
</dbReference>
<dbReference type="Pfam" id="PF00293">
    <property type="entry name" value="NUDIX"/>
    <property type="match status" value="1"/>
</dbReference>
<dbReference type="EC" id="3.6.-.-" evidence="6"/>
<reference evidence="6 7" key="1">
    <citation type="submission" date="2024-06" db="EMBL/GenBank/DDBJ databases">
        <title>The Natural Products Discovery Center: Release of the First 8490 Sequenced Strains for Exploring Actinobacteria Biosynthetic Diversity.</title>
        <authorList>
            <person name="Kalkreuter E."/>
            <person name="Kautsar S.A."/>
            <person name="Yang D."/>
            <person name="Bader C.D."/>
            <person name="Teijaro C.N."/>
            <person name="Fluegel L."/>
            <person name="Davis C.M."/>
            <person name="Simpson J.R."/>
            <person name="Lauterbach L."/>
            <person name="Steele A.D."/>
            <person name="Gui C."/>
            <person name="Meng S."/>
            <person name="Li G."/>
            <person name="Viehrig K."/>
            <person name="Ye F."/>
            <person name="Su P."/>
            <person name="Kiefer A.F."/>
            <person name="Nichols A."/>
            <person name="Cepeda A.J."/>
            <person name="Yan W."/>
            <person name="Fan B."/>
            <person name="Jiang Y."/>
            <person name="Adhikari A."/>
            <person name="Zheng C.-J."/>
            <person name="Schuster L."/>
            <person name="Cowan T.M."/>
            <person name="Smanski M.J."/>
            <person name="Chevrette M.G."/>
            <person name="De Carvalho L.P.S."/>
            <person name="Shen B."/>
        </authorList>
    </citation>
    <scope>NUCLEOTIDE SEQUENCE [LARGE SCALE GENOMIC DNA]</scope>
    <source>
        <strain evidence="6 7">NPDC050403</strain>
    </source>
</reference>
<dbReference type="InterPro" id="IPR020476">
    <property type="entry name" value="Nudix_hydrolase"/>
</dbReference>
<dbReference type="InterPro" id="IPR000086">
    <property type="entry name" value="NUDIX_hydrolase_dom"/>
</dbReference>
<protein>
    <submittedName>
        <fullName evidence="6">NUDIX hydrolase</fullName>
        <ecNumber evidence="6">3.6.-.-</ecNumber>
    </submittedName>
</protein>
<comment type="caution">
    <text evidence="6">The sequence shown here is derived from an EMBL/GenBank/DDBJ whole genome shotgun (WGS) entry which is preliminary data.</text>
</comment>
<proteinExistence type="inferred from homology"/>
<dbReference type="InterPro" id="IPR020084">
    <property type="entry name" value="NUDIX_hydrolase_CS"/>
</dbReference>
<gene>
    <name evidence="6" type="ORF">AB0I48_32350</name>
</gene>
<evidence type="ECO:0000256" key="1">
    <source>
        <dbReference type="ARBA" id="ARBA00001946"/>
    </source>
</evidence>
<dbReference type="Proteomes" id="UP001551695">
    <property type="component" value="Unassembled WGS sequence"/>
</dbReference>
<evidence type="ECO:0000256" key="2">
    <source>
        <dbReference type="ARBA" id="ARBA00005582"/>
    </source>
</evidence>
<dbReference type="InterPro" id="IPR015797">
    <property type="entry name" value="NUDIX_hydrolase-like_dom_sf"/>
</dbReference>
<evidence type="ECO:0000313" key="7">
    <source>
        <dbReference type="Proteomes" id="UP001551695"/>
    </source>
</evidence>
<dbReference type="PANTHER" id="PTHR43046:SF2">
    <property type="entry name" value="8-OXO-DGTP DIPHOSPHATASE-RELATED"/>
    <property type="match status" value="1"/>
</dbReference>
<dbReference type="PRINTS" id="PR00502">
    <property type="entry name" value="NUDIXFAMILY"/>
</dbReference>
<comment type="similarity">
    <text evidence="2 4">Belongs to the Nudix hydrolase family.</text>
</comment>
<sequence length="168" mass="18591">MTRHHGGQRWIAHALPIRTGRVLLLHRNPGGRHGDLWDIPGGSVGPGETPAQAARREVSAETGLDVLIADELTHFVNPDTGDDEVDLQTADTETINTQINPLQIDEAVTVGIHTVTFGCFENRLDRDVSLTPEHCEFEWMSYAEATHVPLVWHVRRTLDHAEALGLLT</sequence>
<dbReference type="PANTHER" id="PTHR43046">
    <property type="entry name" value="GDP-MANNOSE MANNOSYL HYDROLASE"/>
    <property type="match status" value="1"/>
</dbReference>